<dbReference type="EMBL" id="CP034347">
    <property type="protein sequence ID" value="QGX96755.1"/>
    <property type="molecule type" value="Genomic_DNA"/>
</dbReference>
<evidence type="ECO:0000256" key="1">
    <source>
        <dbReference type="SAM" id="SignalP"/>
    </source>
</evidence>
<dbReference type="SUPFAM" id="SSF48452">
    <property type="entry name" value="TPR-like"/>
    <property type="match status" value="1"/>
</dbReference>
<evidence type="ECO:0000313" key="3">
    <source>
        <dbReference type="Proteomes" id="UP000428330"/>
    </source>
</evidence>
<proteinExistence type="predicted"/>
<keyword evidence="3" id="KW-1185">Reference proteome</keyword>
<dbReference type="Proteomes" id="UP000428330">
    <property type="component" value="Plasmid pMME07001"/>
</dbReference>
<keyword evidence="2" id="KW-0614">Plasmid</keyword>
<dbReference type="InterPro" id="IPR011990">
    <property type="entry name" value="TPR-like_helical_dom_sf"/>
</dbReference>
<organism evidence="2 3">
    <name type="scientific">Roseovarius faecimaris</name>
    <dbReference type="NCBI Taxonomy" id="2494550"/>
    <lineage>
        <taxon>Bacteria</taxon>
        <taxon>Pseudomonadati</taxon>
        <taxon>Pseudomonadota</taxon>
        <taxon>Alphaproteobacteria</taxon>
        <taxon>Rhodobacterales</taxon>
        <taxon>Roseobacteraceae</taxon>
        <taxon>Roseovarius</taxon>
    </lineage>
</organism>
<sequence>MSRFMTARSLARAGLVGLCLAALVSCDEGTGIGEKNFQKQYGIARDALERGRYTQAAQAYAQLIPKAGPLAPRLKLEYAHTQLRAGHYDKASQLAQALAQSDDKTLRSAALAVYGTAEHELGAAALQNGDQTTGKRHLKAAQSALGEMLKAHPEMDPLGAMAGRKASIDVRLKSL</sequence>
<protein>
    <submittedName>
        <fullName evidence="2">Tetratricopeptide repeat protein</fullName>
    </submittedName>
</protein>
<accession>A0A6I6IJH3</accession>
<dbReference type="PROSITE" id="PS51257">
    <property type="entry name" value="PROKAR_LIPOPROTEIN"/>
    <property type="match status" value="1"/>
</dbReference>
<dbReference type="KEGG" id="rom:EI983_00090"/>
<feature type="chain" id="PRO_5026045564" evidence="1">
    <location>
        <begin position="22"/>
        <end position="175"/>
    </location>
</feature>
<keyword evidence="1" id="KW-0732">Signal</keyword>
<feature type="signal peptide" evidence="1">
    <location>
        <begin position="1"/>
        <end position="21"/>
    </location>
</feature>
<dbReference type="AlphaFoldDB" id="A0A6I6IJH3"/>
<evidence type="ECO:0000313" key="2">
    <source>
        <dbReference type="EMBL" id="QGX96755.1"/>
    </source>
</evidence>
<gene>
    <name evidence="2" type="ORF">EI983_00090</name>
</gene>
<geneLocation type="plasmid" evidence="3">
    <name>pmme07001</name>
</geneLocation>
<dbReference type="Gene3D" id="1.25.40.10">
    <property type="entry name" value="Tetratricopeptide repeat domain"/>
    <property type="match status" value="1"/>
</dbReference>
<name>A0A6I6IJH3_9RHOB</name>
<reference evidence="2 3" key="1">
    <citation type="submission" date="2018-12" db="EMBL/GenBank/DDBJ databases">
        <title>Complete genome sequence of Roseovarius sp. MME-070.</title>
        <authorList>
            <person name="Nam Y.-D."/>
            <person name="Kang J."/>
            <person name="Chung W.-H."/>
            <person name="Park Y.S."/>
        </authorList>
    </citation>
    <scope>NUCLEOTIDE SEQUENCE [LARGE SCALE GENOMIC DNA]</scope>
    <source>
        <strain evidence="2 3">MME-070</strain>
        <plasmid evidence="3">pmme07001</plasmid>
    </source>
</reference>